<dbReference type="AlphaFoldDB" id="A4S2J5"/>
<dbReference type="Gramene" id="ABO97835">
    <property type="protein sequence ID" value="ABO97835"/>
    <property type="gene ID" value="OSTLU_33474"/>
</dbReference>
<dbReference type="RefSeq" id="XP_001419542.1">
    <property type="nucleotide sequence ID" value="XM_001419505.1"/>
</dbReference>
<proteinExistence type="predicted"/>
<dbReference type="HOGENOM" id="CLU_1112847_0_0_1"/>
<protein>
    <submittedName>
        <fullName evidence="2">Uncharacterized protein</fullName>
    </submittedName>
</protein>
<organism evidence="2 3">
    <name type="scientific">Ostreococcus lucimarinus (strain CCE9901)</name>
    <dbReference type="NCBI Taxonomy" id="436017"/>
    <lineage>
        <taxon>Eukaryota</taxon>
        <taxon>Viridiplantae</taxon>
        <taxon>Chlorophyta</taxon>
        <taxon>Mamiellophyceae</taxon>
        <taxon>Mamiellales</taxon>
        <taxon>Bathycoccaceae</taxon>
        <taxon>Ostreococcus</taxon>
    </lineage>
</organism>
<sequence>MRTERYANCRVHKNCGDAYCEFRKLAWEFRAVRDRAEAKGSKAKAVAEAWVRAAMKEDDAWNEAAERERKRLRAEAAKVTKAMELAARSAPTERELRRARAKELKRLDGDADVSEEPSRAGTPPPETEEEKKTRQAMEIYEKRMQRVRDLTKRRAMLLARASTVVVHPGTNKVIALSTPEELSIVLKIEAKKKAQMEQRRRQRGLKRPMKGPNIGDMYRMPRLFEEVWLYEDSNVDEPTISDLIHMNIGM</sequence>
<dbReference type="Proteomes" id="UP000001568">
    <property type="component" value="Chromosome 9"/>
</dbReference>
<evidence type="ECO:0000313" key="2">
    <source>
        <dbReference type="EMBL" id="ABO97835.1"/>
    </source>
</evidence>
<dbReference type="GeneID" id="5003659"/>
<dbReference type="KEGG" id="olu:OSTLU_33474"/>
<dbReference type="OrthoDB" id="10526056at2759"/>
<dbReference type="EMBL" id="CP000589">
    <property type="protein sequence ID" value="ABO97835.1"/>
    <property type="molecule type" value="Genomic_DNA"/>
</dbReference>
<keyword evidence="3" id="KW-1185">Reference proteome</keyword>
<feature type="region of interest" description="Disordered" evidence="1">
    <location>
        <begin position="103"/>
        <end position="134"/>
    </location>
</feature>
<reference evidence="2 3" key="1">
    <citation type="journal article" date="2007" name="Proc. Natl. Acad. Sci. U.S.A.">
        <title>The tiny eukaryote Ostreococcus provides genomic insights into the paradox of plankton speciation.</title>
        <authorList>
            <person name="Palenik B."/>
            <person name="Grimwood J."/>
            <person name="Aerts A."/>
            <person name="Rouze P."/>
            <person name="Salamov A."/>
            <person name="Putnam N."/>
            <person name="Dupont C."/>
            <person name="Jorgensen R."/>
            <person name="Derelle E."/>
            <person name="Rombauts S."/>
            <person name="Zhou K."/>
            <person name="Otillar R."/>
            <person name="Merchant S.S."/>
            <person name="Podell S."/>
            <person name="Gaasterland T."/>
            <person name="Napoli C."/>
            <person name="Gendler K."/>
            <person name="Manuell A."/>
            <person name="Tai V."/>
            <person name="Vallon O."/>
            <person name="Piganeau G."/>
            <person name="Jancek S."/>
            <person name="Heijde M."/>
            <person name="Jabbari K."/>
            <person name="Bowler C."/>
            <person name="Lohr M."/>
            <person name="Robbens S."/>
            <person name="Werner G."/>
            <person name="Dubchak I."/>
            <person name="Pazour G.J."/>
            <person name="Ren Q."/>
            <person name="Paulsen I."/>
            <person name="Delwiche C."/>
            <person name="Schmutz J."/>
            <person name="Rokhsar D."/>
            <person name="Van de Peer Y."/>
            <person name="Moreau H."/>
            <person name="Grigoriev I.V."/>
        </authorList>
    </citation>
    <scope>NUCLEOTIDE SEQUENCE [LARGE SCALE GENOMIC DNA]</scope>
    <source>
        <strain evidence="2 3">CCE9901</strain>
    </source>
</reference>
<name>A4S2J5_OSTLU</name>
<gene>
    <name evidence="2" type="ORF">OSTLU_33474</name>
</gene>
<accession>A4S2J5</accession>
<evidence type="ECO:0000256" key="1">
    <source>
        <dbReference type="SAM" id="MobiDB-lite"/>
    </source>
</evidence>
<evidence type="ECO:0000313" key="3">
    <source>
        <dbReference type="Proteomes" id="UP000001568"/>
    </source>
</evidence>